<keyword evidence="3" id="KW-0378">Hydrolase</keyword>
<feature type="domain" description="Endonuclease/exonuclease/phosphatase" evidence="2">
    <location>
        <begin position="47"/>
        <end position="289"/>
    </location>
</feature>
<name>A0A1V0SDP3_9VIRU</name>
<accession>A0A1V0SDP3</accession>
<evidence type="ECO:0000256" key="1">
    <source>
        <dbReference type="SAM" id="Phobius"/>
    </source>
</evidence>
<protein>
    <submittedName>
        <fullName evidence="3">Endonuclease/exonuclease/phosphatase family protein</fullName>
    </submittedName>
</protein>
<reference evidence="3" key="1">
    <citation type="journal article" date="2017" name="Science">
        <title>Giant viruses with an expanded complement of translation system components.</title>
        <authorList>
            <person name="Schulz F."/>
            <person name="Yutin N."/>
            <person name="Ivanova N.N."/>
            <person name="Ortega D.R."/>
            <person name="Lee T.K."/>
            <person name="Vierheilig J."/>
            <person name="Daims H."/>
            <person name="Horn M."/>
            <person name="Wagner M."/>
            <person name="Jensen G.J."/>
            <person name="Kyrpides N.C."/>
            <person name="Koonin E.V."/>
            <person name="Woyke T."/>
        </authorList>
    </citation>
    <scope>NUCLEOTIDE SEQUENCE</scope>
    <source>
        <strain evidence="3">ILV1</strain>
    </source>
</reference>
<dbReference type="Gene3D" id="3.60.10.10">
    <property type="entry name" value="Endonuclease/exonuclease/phosphatase"/>
    <property type="match status" value="1"/>
</dbReference>
<dbReference type="PANTHER" id="PTHR41349">
    <property type="match status" value="1"/>
</dbReference>
<dbReference type="GO" id="GO:0004519">
    <property type="term" value="F:endonuclease activity"/>
    <property type="evidence" value="ECO:0007669"/>
    <property type="project" value="UniProtKB-KW"/>
</dbReference>
<keyword evidence="1" id="KW-0472">Membrane</keyword>
<evidence type="ECO:0000259" key="2">
    <source>
        <dbReference type="Pfam" id="PF03372"/>
    </source>
</evidence>
<organism evidence="3">
    <name type="scientific">Indivirus ILV1</name>
    <dbReference type="NCBI Taxonomy" id="1977633"/>
    <lineage>
        <taxon>Viruses</taxon>
        <taxon>Varidnaviria</taxon>
        <taxon>Bamfordvirae</taxon>
        <taxon>Nucleocytoviricota</taxon>
        <taxon>Megaviricetes</taxon>
        <taxon>Imitervirales</taxon>
        <taxon>Mimiviridae</taxon>
        <taxon>Klosneuvirinae</taxon>
        <taxon>Indivirus</taxon>
    </lineage>
</organism>
<feature type="transmembrane region" description="Helical" evidence="1">
    <location>
        <begin position="7"/>
        <end position="24"/>
    </location>
</feature>
<keyword evidence="3" id="KW-0255">Endonuclease</keyword>
<dbReference type="EMBL" id="KY684087">
    <property type="protein sequence ID" value="ARF09754.1"/>
    <property type="molecule type" value="Genomic_DNA"/>
</dbReference>
<keyword evidence="1" id="KW-1133">Transmembrane helix</keyword>
<dbReference type="InterPro" id="IPR036691">
    <property type="entry name" value="Endo/exonu/phosph_ase_sf"/>
</dbReference>
<dbReference type="Pfam" id="PF03372">
    <property type="entry name" value="Exo_endo_phos"/>
    <property type="match status" value="1"/>
</dbReference>
<gene>
    <name evidence="3" type="ORF">Indivirus_3_3</name>
</gene>
<dbReference type="SUPFAM" id="SSF56219">
    <property type="entry name" value="DNase I-like"/>
    <property type="match status" value="1"/>
</dbReference>
<dbReference type="GO" id="GO:0004527">
    <property type="term" value="F:exonuclease activity"/>
    <property type="evidence" value="ECO:0007669"/>
    <property type="project" value="UniProtKB-KW"/>
</dbReference>
<evidence type="ECO:0000313" key="3">
    <source>
        <dbReference type="EMBL" id="ARF09754.1"/>
    </source>
</evidence>
<dbReference type="PANTHER" id="PTHR41349:SF1">
    <property type="entry name" value="PROTEIN CBG08683"/>
    <property type="match status" value="1"/>
</dbReference>
<keyword evidence="3" id="KW-0269">Exonuclease</keyword>
<sequence>MEYFKNYKTYIAVIIVVCLLYILYNNESIEYYNQLGGANKRNRIKFMQFNIENGGTLIDFSKVIKIIKSTDADVVAIEEANGNMHKIAKESGYPYYDNRTQIMSHYPIINPGDAYGIYVLIEMEPNKVIAVSNVHLPSDPYGPEELHKGESYRKVTKLEKSLRLYALQRQIKTLPKLMNENIPIFLAGDFNSPSHLDCKETEEKCFIWPISLTLEKLGFKDSYREIYSDANENHGYTWWADRPKVKDDWNPGPNDKHDRIDFIYIGGPVKPERFQIIGEKDISPWPSDHRAIVLDCSVKLARSPIYVAVNHRMIEVGNKIKIKYYTSKNNYGNIIAIRNNNSNQNVKEIMLTNKLYGEIEISLELKEGNYNIVLLNNKNKSLSETPLIIKPKNAKVELKTNKKIYNIGEPITVYWEYGPGNRFDWIIIQKEDAPKTEDMHYWHSTQSEINGSHTFSKTTLDKDKWPLDPGIYDIKYMVDDSYEIIASIKIHIQ</sequence>
<keyword evidence="1" id="KW-0812">Transmembrane</keyword>
<dbReference type="InterPro" id="IPR005135">
    <property type="entry name" value="Endo/exonuclease/phosphatase"/>
</dbReference>
<keyword evidence="3" id="KW-0540">Nuclease</keyword>
<proteinExistence type="predicted"/>